<feature type="compositionally biased region" description="Acidic residues" evidence="2">
    <location>
        <begin position="233"/>
        <end position="242"/>
    </location>
</feature>
<accession>A0A7I4XSH5</accession>
<feature type="region of interest" description="Disordered" evidence="2">
    <location>
        <begin position="233"/>
        <end position="289"/>
    </location>
</feature>
<evidence type="ECO:0000256" key="2">
    <source>
        <dbReference type="SAM" id="MobiDB-lite"/>
    </source>
</evidence>
<reference evidence="4" key="1">
    <citation type="submission" date="2020-12" db="UniProtKB">
        <authorList>
            <consortium name="WormBaseParasite"/>
        </authorList>
    </citation>
    <scope>IDENTIFICATION</scope>
    <source>
        <strain evidence="4">MHco3</strain>
    </source>
</reference>
<evidence type="ECO:0000313" key="4">
    <source>
        <dbReference type="WBParaSite" id="HCON_00000200-00001"/>
    </source>
</evidence>
<sequence>MEYKRKLQETEQRLRAIQHALPALPTPKKLCDRIIDYCWEFRDCINSVAAIENRVRKLRTSEGLSPFNDLHETEILELQCENMRVRILFIRSELRSLFLVPPLLSATEGMKEAQWEHLLASSQGDEELVTRQEDIERISTDQLHTLAGMETALRDLRRTLQKDKEMAENAFQKEIRDSMTQVRKTLGELKDMTLAKNAQEKSVVEEGEGSAEQREGQILVNNGAFLEELDTDDEATEPSQDMEVDHEIESQSDHEIESQSDHEAESPSDHEVESQSDHEVELQPDHEEEKRRIRLNELEEEIRLKLGALWEVEELIEQLEGEPKCPPRNFNEGIIIREEDKHMPCVFCEAIGLHYSDSCAIINTTWERRQILKMKGRCERCLEKRCPSDRFKCKKYFTKCYHCKSSGHHSAICFLPEHSEDVETRLQRAREDRWQYATSLRALHHARKTLLHHM</sequence>
<feature type="coiled-coil region" evidence="1">
    <location>
        <begin position="146"/>
        <end position="173"/>
    </location>
</feature>
<evidence type="ECO:0000313" key="3">
    <source>
        <dbReference type="Proteomes" id="UP000025227"/>
    </source>
</evidence>
<protein>
    <submittedName>
        <fullName evidence="4">CCHC-type domain-containing protein</fullName>
    </submittedName>
</protein>
<feature type="compositionally biased region" description="Basic and acidic residues" evidence="2">
    <location>
        <begin position="243"/>
        <end position="289"/>
    </location>
</feature>
<dbReference type="AlphaFoldDB" id="A0A7I4XSH5"/>
<evidence type="ECO:0000256" key="1">
    <source>
        <dbReference type="SAM" id="Coils"/>
    </source>
</evidence>
<dbReference type="Proteomes" id="UP000025227">
    <property type="component" value="Unplaced"/>
</dbReference>
<dbReference type="WBParaSite" id="HCON_00000200-00001">
    <property type="protein sequence ID" value="HCON_00000200-00001"/>
    <property type="gene ID" value="HCON_00000200"/>
</dbReference>
<keyword evidence="3" id="KW-1185">Reference proteome</keyword>
<proteinExistence type="predicted"/>
<keyword evidence="1" id="KW-0175">Coiled coil</keyword>
<feature type="region of interest" description="Disordered" evidence="2">
    <location>
        <begin position="198"/>
        <end position="217"/>
    </location>
</feature>
<name>A0A7I4XSH5_HAECO</name>
<organism evidence="3 4">
    <name type="scientific">Haemonchus contortus</name>
    <name type="common">Barber pole worm</name>
    <dbReference type="NCBI Taxonomy" id="6289"/>
    <lineage>
        <taxon>Eukaryota</taxon>
        <taxon>Metazoa</taxon>
        <taxon>Ecdysozoa</taxon>
        <taxon>Nematoda</taxon>
        <taxon>Chromadorea</taxon>
        <taxon>Rhabditida</taxon>
        <taxon>Rhabditina</taxon>
        <taxon>Rhabditomorpha</taxon>
        <taxon>Strongyloidea</taxon>
        <taxon>Trichostrongylidae</taxon>
        <taxon>Haemonchus</taxon>
    </lineage>
</organism>